<dbReference type="Pfam" id="PF25680">
    <property type="entry name" value="Mom"/>
    <property type="match status" value="1"/>
</dbReference>
<dbReference type="EMBL" id="JNAD02000020">
    <property type="protein sequence ID" value="RKM90991.1"/>
    <property type="molecule type" value="Genomic_DNA"/>
</dbReference>
<reference evidence="1 2" key="1">
    <citation type="journal article" date="2014" name="Genome Announc.">
        <title>Draft Genome Sequence of Streptomyces fradiae ATCC 19609, a Strain Highly Sensitive to Antibiotics.</title>
        <authorList>
            <person name="Bekker O.B."/>
            <person name="Klimina K.M."/>
            <person name="Vatlin A.A."/>
            <person name="Zakharevich N.V."/>
            <person name="Kasianov A.S."/>
            <person name="Danilenko V.N."/>
        </authorList>
    </citation>
    <scope>NUCLEOTIDE SEQUENCE [LARGE SCALE GENOMIC DNA]</scope>
    <source>
        <strain evidence="1 2">ATCC 19609</strain>
    </source>
</reference>
<evidence type="ECO:0000313" key="1">
    <source>
        <dbReference type="EMBL" id="RKM90991.1"/>
    </source>
</evidence>
<dbReference type="InterPro" id="IPR057895">
    <property type="entry name" value="Mom"/>
</dbReference>
<protein>
    <submittedName>
        <fullName evidence="1">Uncharacterized protein</fullName>
    </submittedName>
</protein>
<accession>A0A3M8ESR7</accession>
<dbReference type="AlphaFoldDB" id="A0A3M8ESR7"/>
<name>A0A3M8ESR7_9ACTN</name>
<evidence type="ECO:0000313" key="2">
    <source>
        <dbReference type="Proteomes" id="UP000028058"/>
    </source>
</evidence>
<proteinExistence type="predicted"/>
<gene>
    <name evidence="1" type="ORF">SFRA_030485</name>
</gene>
<keyword evidence="2" id="KW-1185">Reference proteome</keyword>
<sequence length="244" mass="26931">MSEKLAKGFVLEHHYSGSFPSARFSFGLYHTGAGERRLCGVAVFGVPVAEAVLTRPLPDLQPYVESLECSRFVLTDDCLANTESWFLARAFDELLVRSVRGIVSFADPVPRRDASGAVIAVGHVGTIYQATNAVYAGRATPRTVKLLPNGTVLNERVAQKVRRQEQGHEYAERLLVQLGAPVFPAGADAKVWLREALEAVGARNVRHRGAHRYVYRLGRNRREREGIRLGLPAVGVYPKIPDGW</sequence>
<comment type="caution">
    <text evidence="1">The sequence shown here is derived from an EMBL/GenBank/DDBJ whole genome shotgun (WGS) entry which is preliminary data.</text>
</comment>
<dbReference type="OrthoDB" id="3366835at2"/>
<organism evidence="1 2">
    <name type="scientific">Streptomyces xinghaiensis</name>
    <dbReference type="NCBI Taxonomy" id="1038928"/>
    <lineage>
        <taxon>Bacteria</taxon>
        <taxon>Bacillati</taxon>
        <taxon>Actinomycetota</taxon>
        <taxon>Actinomycetes</taxon>
        <taxon>Kitasatosporales</taxon>
        <taxon>Streptomycetaceae</taxon>
        <taxon>Streptomyces</taxon>
    </lineage>
</organism>
<dbReference type="Proteomes" id="UP000028058">
    <property type="component" value="Unassembled WGS sequence"/>
</dbReference>